<feature type="domain" description="YCII-related" evidence="2">
    <location>
        <begin position="4"/>
        <end position="86"/>
    </location>
</feature>
<proteinExistence type="inferred from homology"/>
<reference evidence="3" key="1">
    <citation type="submission" date="2021-03" db="EMBL/GenBank/DDBJ databases">
        <authorList>
            <person name="Kanchanasin P."/>
            <person name="Saeng-In P."/>
            <person name="Phongsopitanun W."/>
            <person name="Yuki M."/>
            <person name="Kudo T."/>
            <person name="Ohkuma M."/>
            <person name="Tanasupawat S."/>
        </authorList>
    </citation>
    <scope>NUCLEOTIDE SEQUENCE</scope>
    <source>
        <strain evidence="3">GKU 128</strain>
    </source>
</reference>
<comment type="caution">
    <text evidence="3">The sequence shown here is derived from an EMBL/GenBank/DDBJ whole genome shotgun (WGS) entry which is preliminary data.</text>
</comment>
<dbReference type="InterPro" id="IPR005545">
    <property type="entry name" value="YCII"/>
</dbReference>
<sequence>MAAFHMVLCRDVPDSGPLRKAVLAEHRRYVDERAELIRFSGPLVADDGVTRCGQLFVLEVAARQDAEEFVAADPFTRAGVFATVEIDAVLPVFSEGARG</sequence>
<dbReference type="Pfam" id="PF03795">
    <property type="entry name" value="YCII"/>
    <property type="match status" value="1"/>
</dbReference>
<protein>
    <recommendedName>
        <fullName evidence="2">YCII-related domain-containing protein</fullName>
    </recommendedName>
</protein>
<dbReference type="AlphaFoldDB" id="A0A939TDL7"/>
<dbReference type="PANTHER" id="PTHR33606:SF3">
    <property type="entry name" value="PROTEIN YCII"/>
    <property type="match status" value="1"/>
</dbReference>
<dbReference type="PANTHER" id="PTHR33606">
    <property type="entry name" value="PROTEIN YCII"/>
    <property type="match status" value="1"/>
</dbReference>
<dbReference type="SUPFAM" id="SSF54909">
    <property type="entry name" value="Dimeric alpha+beta barrel"/>
    <property type="match status" value="1"/>
</dbReference>
<name>A0A939TDL7_9ACTN</name>
<dbReference type="RefSeq" id="WP_208263959.1">
    <property type="nucleotide sequence ID" value="NZ_JAGEOJ010000041.1"/>
</dbReference>
<dbReference type="Gene3D" id="3.30.70.1060">
    <property type="entry name" value="Dimeric alpha+beta barrel"/>
    <property type="match status" value="1"/>
</dbReference>
<comment type="similarity">
    <text evidence="1">Belongs to the YciI family.</text>
</comment>
<evidence type="ECO:0000313" key="4">
    <source>
        <dbReference type="Proteomes" id="UP000669179"/>
    </source>
</evidence>
<gene>
    <name evidence="3" type="ORF">J4573_52285</name>
</gene>
<dbReference type="InterPro" id="IPR011008">
    <property type="entry name" value="Dimeric_a/b-barrel"/>
</dbReference>
<keyword evidence="4" id="KW-1185">Reference proteome</keyword>
<evidence type="ECO:0000256" key="1">
    <source>
        <dbReference type="ARBA" id="ARBA00007689"/>
    </source>
</evidence>
<dbReference type="InterPro" id="IPR051807">
    <property type="entry name" value="Sec-metab_biosynth-assoc"/>
</dbReference>
<evidence type="ECO:0000259" key="2">
    <source>
        <dbReference type="Pfam" id="PF03795"/>
    </source>
</evidence>
<organism evidence="3 4">
    <name type="scientific">Actinomadura barringtoniae</name>
    <dbReference type="NCBI Taxonomy" id="1427535"/>
    <lineage>
        <taxon>Bacteria</taxon>
        <taxon>Bacillati</taxon>
        <taxon>Actinomycetota</taxon>
        <taxon>Actinomycetes</taxon>
        <taxon>Streptosporangiales</taxon>
        <taxon>Thermomonosporaceae</taxon>
        <taxon>Actinomadura</taxon>
    </lineage>
</organism>
<dbReference type="Proteomes" id="UP000669179">
    <property type="component" value="Unassembled WGS sequence"/>
</dbReference>
<evidence type="ECO:0000313" key="3">
    <source>
        <dbReference type="EMBL" id="MBO2455737.1"/>
    </source>
</evidence>
<dbReference type="EMBL" id="JAGEOJ010000041">
    <property type="protein sequence ID" value="MBO2455737.1"/>
    <property type="molecule type" value="Genomic_DNA"/>
</dbReference>
<accession>A0A939TDL7</accession>